<name>A0ABT7PTD2_9BACT</name>
<proteinExistence type="predicted"/>
<dbReference type="RefSeq" id="WP_289167720.1">
    <property type="nucleotide sequence ID" value="NZ_JASZZN010000216.1"/>
</dbReference>
<dbReference type="EMBL" id="JASZZN010000216">
    <property type="protein sequence ID" value="MDM4019601.1"/>
    <property type="molecule type" value="Genomic_DNA"/>
</dbReference>
<evidence type="ECO:0000313" key="3">
    <source>
        <dbReference type="Proteomes" id="UP001239462"/>
    </source>
</evidence>
<feature type="transmembrane region" description="Helical" evidence="1">
    <location>
        <begin position="72"/>
        <end position="95"/>
    </location>
</feature>
<keyword evidence="1" id="KW-0472">Membrane</keyword>
<keyword evidence="1" id="KW-1133">Transmembrane helix</keyword>
<organism evidence="2 3">
    <name type="scientific">Roseiconus lacunae</name>
    <dbReference type="NCBI Taxonomy" id="2605694"/>
    <lineage>
        <taxon>Bacteria</taxon>
        <taxon>Pseudomonadati</taxon>
        <taxon>Planctomycetota</taxon>
        <taxon>Planctomycetia</taxon>
        <taxon>Pirellulales</taxon>
        <taxon>Pirellulaceae</taxon>
        <taxon>Roseiconus</taxon>
    </lineage>
</organism>
<comment type="caution">
    <text evidence="2">The sequence shown here is derived from an EMBL/GenBank/DDBJ whole genome shotgun (WGS) entry which is preliminary data.</text>
</comment>
<evidence type="ECO:0000256" key="1">
    <source>
        <dbReference type="SAM" id="Phobius"/>
    </source>
</evidence>
<reference evidence="2 3" key="1">
    <citation type="submission" date="2023-06" db="EMBL/GenBank/DDBJ databases">
        <title>Roseiconus lacunae JC819 isolated from Gulf of Mannar region, Tamil Nadu.</title>
        <authorList>
            <person name="Pk S."/>
            <person name="Ch S."/>
            <person name="Ch V.R."/>
        </authorList>
    </citation>
    <scope>NUCLEOTIDE SEQUENCE [LARGE SCALE GENOMIC DNA]</scope>
    <source>
        <strain evidence="2 3">JC819</strain>
    </source>
</reference>
<keyword evidence="1" id="KW-0812">Transmembrane</keyword>
<accession>A0ABT7PTD2</accession>
<feature type="transmembrane region" description="Helical" evidence="1">
    <location>
        <begin position="6"/>
        <end position="28"/>
    </location>
</feature>
<keyword evidence="3" id="KW-1185">Reference proteome</keyword>
<dbReference type="Proteomes" id="UP001239462">
    <property type="component" value="Unassembled WGS sequence"/>
</dbReference>
<feature type="non-terminal residue" evidence="2">
    <location>
        <position position="1"/>
    </location>
</feature>
<feature type="transmembrane region" description="Helical" evidence="1">
    <location>
        <begin position="40"/>
        <end position="60"/>
    </location>
</feature>
<sequence length="127" mass="13883">AFQLSLGSWMVAFLPCITILSVSIFALSTELWGGVRAIRFLPVILALTVPVTALIVTAIVRDIDWILHGPYYVSGVSTYTLLLAISILNGYYLLVGIRRSLELGRPLVWFHGNPRGGEPDDALESPS</sequence>
<gene>
    <name evidence="2" type="ORF">QTN89_29375</name>
</gene>
<evidence type="ECO:0000313" key="2">
    <source>
        <dbReference type="EMBL" id="MDM4019601.1"/>
    </source>
</evidence>
<protein>
    <submittedName>
        <fullName evidence="2">Uncharacterized protein</fullName>
    </submittedName>
</protein>